<dbReference type="EMBL" id="WUAV01000002">
    <property type="protein sequence ID" value="KAF1764839.1"/>
    <property type="molecule type" value="Genomic_DNA"/>
</dbReference>
<reference evidence="2 3" key="1">
    <citation type="submission" date="2019-12" db="EMBL/GenBank/DDBJ databases">
        <title>Chromosome-level assembly of the Caenorhabditis remanei genome.</title>
        <authorList>
            <person name="Teterina A.A."/>
            <person name="Willis J.H."/>
            <person name="Phillips P.C."/>
        </authorList>
    </citation>
    <scope>NUCLEOTIDE SEQUENCE [LARGE SCALE GENOMIC DNA]</scope>
    <source>
        <strain evidence="2 3">PX506</strain>
        <tissue evidence="2">Whole organism</tissue>
    </source>
</reference>
<evidence type="ECO:0000256" key="1">
    <source>
        <dbReference type="SAM" id="MobiDB-lite"/>
    </source>
</evidence>
<dbReference type="AlphaFoldDB" id="A0A6A5HCU7"/>
<protein>
    <submittedName>
        <fullName evidence="2">Uncharacterized protein</fullName>
    </submittedName>
</protein>
<feature type="compositionally biased region" description="Basic residues" evidence="1">
    <location>
        <begin position="90"/>
        <end position="99"/>
    </location>
</feature>
<organism evidence="2 3">
    <name type="scientific">Caenorhabditis remanei</name>
    <name type="common">Caenorhabditis vulgaris</name>
    <dbReference type="NCBI Taxonomy" id="31234"/>
    <lineage>
        <taxon>Eukaryota</taxon>
        <taxon>Metazoa</taxon>
        <taxon>Ecdysozoa</taxon>
        <taxon>Nematoda</taxon>
        <taxon>Chromadorea</taxon>
        <taxon>Rhabditida</taxon>
        <taxon>Rhabditina</taxon>
        <taxon>Rhabditomorpha</taxon>
        <taxon>Rhabditoidea</taxon>
        <taxon>Rhabditidae</taxon>
        <taxon>Peloderinae</taxon>
        <taxon>Caenorhabditis</taxon>
    </lineage>
</organism>
<accession>A0A6A5HCU7</accession>
<evidence type="ECO:0000313" key="2">
    <source>
        <dbReference type="EMBL" id="KAF1764839.1"/>
    </source>
</evidence>
<name>A0A6A5HCU7_CAERE</name>
<comment type="caution">
    <text evidence="2">The sequence shown here is derived from an EMBL/GenBank/DDBJ whole genome shotgun (WGS) entry which is preliminary data.</text>
</comment>
<evidence type="ECO:0000313" key="3">
    <source>
        <dbReference type="Proteomes" id="UP000483820"/>
    </source>
</evidence>
<dbReference type="GeneID" id="78773995"/>
<dbReference type="Proteomes" id="UP000483820">
    <property type="component" value="Chromosome II"/>
</dbReference>
<gene>
    <name evidence="2" type="ORF">GCK72_004789</name>
</gene>
<feature type="region of interest" description="Disordered" evidence="1">
    <location>
        <begin position="74"/>
        <end position="103"/>
    </location>
</feature>
<proteinExistence type="predicted"/>
<dbReference type="RefSeq" id="XP_053589087.1">
    <property type="nucleotide sequence ID" value="XM_053724893.1"/>
</dbReference>
<sequence>MEQNDSQSNDTESVLLGYIKDCGLDGTLLDALHDDAQFEYRMSLADALHAQFETAPETAIKTGELVLEPMLPVEQEEEIPMTSSNCSSCNKKRRKRKRTGTSEAKKMKLSMMYATLVHRTTFMRESFSASQVLVQRRKASKPTDEELTMMVPVYCIHLKEDFDALWSVTIPTDEAIMDACSTLEISNKSLLREVMMIVANAQKIYLGS</sequence>
<dbReference type="KEGG" id="crq:GCK72_004789"/>
<dbReference type="CTD" id="78773995"/>